<protein>
    <recommendedName>
        <fullName evidence="3">Transposase</fullName>
    </recommendedName>
</protein>
<proteinExistence type="predicted"/>
<gene>
    <name evidence="1" type="ORF">G9X64_01295</name>
</gene>
<keyword evidence="2" id="KW-1185">Reference proteome</keyword>
<dbReference type="InterPro" id="IPR008878">
    <property type="entry name" value="Transposase_IS66_Orf2"/>
</dbReference>
<dbReference type="Proteomes" id="UP000519972">
    <property type="component" value="Unassembled WGS sequence"/>
</dbReference>
<name>A0A7Y3S175_9HYPH</name>
<evidence type="ECO:0000313" key="1">
    <source>
        <dbReference type="EMBL" id="NNU35164.1"/>
    </source>
</evidence>
<dbReference type="EMBL" id="JABFCN010000002">
    <property type="protein sequence ID" value="NNU35164.1"/>
    <property type="molecule type" value="Genomic_DNA"/>
</dbReference>
<sequence length="48" mass="5357">MIFPSNRVRIMVATKPVDFRKGHDGLAALVKNELHSRFAFTSAQRGVS</sequence>
<organism evidence="1 2">
    <name type="scientific">Rhizobium sophorae</name>
    <dbReference type="NCBI Taxonomy" id="1535242"/>
    <lineage>
        <taxon>Bacteria</taxon>
        <taxon>Pseudomonadati</taxon>
        <taxon>Pseudomonadota</taxon>
        <taxon>Alphaproteobacteria</taxon>
        <taxon>Hyphomicrobiales</taxon>
        <taxon>Rhizobiaceae</taxon>
        <taxon>Rhizobium/Agrobacterium group</taxon>
        <taxon>Rhizobium</taxon>
    </lineage>
</organism>
<accession>A0A7Y3S175</accession>
<dbReference type="Pfam" id="PF05717">
    <property type="entry name" value="TnpB_IS66"/>
    <property type="match status" value="1"/>
</dbReference>
<evidence type="ECO:0000313" key="2">
    <source>
        <dbReference type="Proteomes" id="UP000519972"/>
    </source>
</evidence>
<comment type="caution">
    <text evidence="1">The sequence shown here is derived from an EMBL/GenBank/DDBJ whole genome shotgun (WGS) entry which is preliminary data.</text>
</comment>
<reference evidence="1 2" key="1">
    <citation type="submission" date="2020-02" db="EMBL/GenBank/DDBJ databases">
        <authorList>
            <person name="Sun Q."/>
        </authorList>
    </citation>
    <scope>NUCLEOTIDE SEQUENCE [LARGE SCALE GENOMIC DNA]</scope>
    <source>
        <strain evidence="1 2">CCBAU 03386</strain>
    </source>
</reference>
<evidence type="ECO:0008006" key="3">
    <source>
        <dbReference type="Google" id="ProtNLM"/>
    </source>
</evidence>
<dbReference type="AlphaFoldDB" id="A0A7Y3S175"/>